<dbReference type="InterPro" id="IPR005532">
    <property type="entry name" value="SUMF_dom"/>
</dbReference>
<dbReference type="Pfam" id="PF03781">
    <property type="entry name" value="FGE-sulfatase"/>
    <property type="match status" value="1"/>
</dbReference>
<dbReference type="SUPFAM" id="SSF56436">
    <property type="entry name" value="C-type lectin-like"/>
    <property type="match status" value="1"/>
</dbReference>
<dbReference type="Proteomes" id="UP001238179">
    <property type="component" value="Chromosome"/>
</dbReference>
<dbReference type="InterPro" id="IPR042095">
    <property type="entry name" value="SUMF_sf"/>
</dbReference>
<dbReference type="KEGG" id="msil:METEAL_37470"/>
<dbReference type="InterPro" id="IPR051043">
    <property type="entry name" value="Sulfatase_Mod_Factor_Kinase"/>
</dbReference>
<dbReference type="PANTHER" id="PTHR23150">
    <property type="entry name" value="SULFATASE MODIFYING FACTOR 1, 2"/>
    <property type="match status" value="1"/>
</dbReference>
<dbReference type="PANTHER" id="PTHR23150:SF19">
    <property type="entry name" value="FORMYLGLYCINE-GENERATING ENZYME"/>
    <property type="match status" value="1"/>
</dbReference>
<accession>A0AA48KDL8</accession>
<dbReference type="InterPro" id="IPR016187">
    <property type="entry name" value="CTDL_fold"/>
</dbReference>
<gene>
    <name evidence="2" type="ORF">METEAL_37470</name>
</gene>
<keyword evidence="3" id="KW-1185">Reference proteome</keyword>
<dbReference type="GO" id="GO:0120147">
    <property type="term" value="F:formylglycine-generating oxidase activity"/>
    <property type="evidence" value="ECO:0007669"/>
    <property type="project" value="TreeGrafter"/>
</dbReference>
<feature type="domain" description="Sulfatase-modifying factor enzyme-like" evidence="1">
    <location>
        <begin position="212"/>
        <end position="436"/>
    </location>
</feature>
<dbReference type="AlphaFoldDB" id="A0AA48KDL8"/>
<evidence type="ECO:0000313" key="3">
    <source>
        <dbReference type="Proteomes" id="UP001238179"/>
    </source>
</evidence>
<sequence>MMGKPSQSPFRSIARLLLAALPALLLAFLLGCWQPHSNQVPPPEILGFTVSDERVESGREVELLPVYRHGRGNIKPAPGEAPSGVGVRVTVDTPTTFTLTVTSPDGQEVARPVTVDVKPALLLRSRGLRFARVWVTVTGPWGYREVVQAPCTLRGLQRGAYTLQAGEVEDGGIRKVPWEPVLTAAVDTAVVRTFSYPEPTFTVDLPGCEPIEFLLMPAGTFQMGTEETEGLLALRGPLPRPVHGVTFRAAFYMAKHLTTRDQWWAVSKGGQGEKPANPTFPVDEVSHLDITQRFLPALAPRCPNQAFALPSEAMWEYACRAGTSTRYFFGPDESHLDEYFWRRSATPAPGHPVGSKLPNPWGLHDLSGLGFQWCADASYPDYVGAPTDGSARLVPLRDWDYFIARGGDGINTGGPSAARQEFPAWSRSSLLGFRLVATRPWFSPED</sequence>
<reference evidence="3" key="1">
    <citation type="journal article" date="2023" name="Int. J. Syst. Evol. Microbiol.">
        <title>Mesoterricola silvestris gen. nov., sp. nov., Mesoterricola sediminis sp. nov., Geothrix oryzae sp. nov., Geothrix edaphica sp. nov., Geothrix rubra sp. nov., and Geothrix limicola sp. nov., six novel members of Acidobacteriota isolated from soils.</title>
        <authorList>
            <person name="Itoh H."/>
            <person name="Sugisawa Y."/>
            <person name="Mise K."/>
            <person name="Xu Z."/>
            <person name="Kuniyasu M."/>
            <person name="Ushijima N."/>
            <person name="Kawano K."/>
            <person name="Kobayashi E."/>
            <person name="Shiratori Y."/>
            <person name="Masuda Y."/>
            <person name="Senoo K."/>
        </authorList>
    </citation>
    <scope>NUCLEOTIDE SEQUENCE [LARGE SCALE GENOMIC DNA]</scope>
    <source>
        <strain evidence="3">W79</strain>
    </source>
</reference>
<dbReference type="Gene3D" id="3.90.1580.10">
    <property type="entry name" value="paralog of FGE (formylglycine-generating enzyme)"/>
    <property type="match status" value="1"/>
</dbReference>
<proteinExistence type="predicted"/>
<organism evidence="2 3">
    <name type="scientific">Mesoterricola silvestris</name>
    <dbReference type="NCBI Taxonomy" id="2927979"/>
    <lineage>
        <taxon>Bacteria</taxon>
        <taxon>Pseudomonadati</taxon>
        <taxon>Acidobacteriota</taxon>
        <taxon>Holophagae</taxon>
        <taxon>Holophagales</taxon>
        <taxon>Holophagaceae</taxon>
        <taxon>Mesoterricola</taxon>
    </lineage>
</organism>
<name>A0AA48KDL8_9BACT</name>
<protein>
    <recommendedName>
        <fullName evidence="1">Sulfatase-modifying factor enzyme-like domain-containing protein</fullName>
    </recommendedName>
</protein>
<evidence type="ECO:0000313" key="2">
    <source>
        <dbReference type="EMBL" id="BDU74573.1"/>
    </source>
</evidence>
<dbReference type="EMBL" id="AP027080">
    <property type="protein sequence ID" value="BDU74573.1"/>
    <property type="molecule type" value="Genomic_DNA"/>
</dbReference>
<dbReference type="PROSITE" id="PS51257">
    <property type="entry name" value="PROKAR_LIPOPROTEIN"/>
    <property type="match status" value="1"/>
</dbReference>
<evidence type="ECO:0000259" key="1">
    <source>
        <dbReference type="Pfam" id="PF03781"/>
    </source>
</evidence>